<organism evidence="2 3">
    <name type="scientific">Muraenolepis orangiensis</name>
    <name type="common">Patagonian moray cod</name>
    <dbReference type="NCBI Taxonomy" id="630683"/>
    <lineage>
        <taxon>Eukaryota</taxon>
        <taxon>Metazoa</taxon>
        <taxon>Chordata</taxon>
        <taxon>Craniata</taxon>
        <taxon>Vertebrata</taxon>
        <taxon>Euteleostomi</taxon>
        <taxon>Actinopterygii</taxon>
        <taxon>Neopterygii</taxon>
        <taxon>Teleostei</taxon>
        <taxon>Neoteleostei</taxon>
        <taxon>Acanthomorphata</taxon>
        <taxon>Zeiogadaria</taxon>
        <taxon>Gadariae</taxon>
        <taxon>Gadiformes</taxon>
        <taxon>Muraenolepidoidei</taxon>
        <taxon>Muraenolepididae</taxon>
        <taxon>Muraenolepis</taxon>
    </lineage>
</organism>
<gene>
    <name evidence="2" type="ORF">NHX12_000709</name>
</gene>
<feature type="region of interest" description="Disordered" evidence="1">
    <location>
        <begin position="1"/>
        <end position="63"/>
    </location>
</feature>
<comment type="caution">
    <text evidence="2">The sequence shown here is derived from an EMBL/GenBank/DDBJ whole genome shotgun (WGS) entry which is preliminary data.</text>
</comment>
<feature type="compositionally biased region" description="Low complexity" evidence="1">
    <location>
        <begin position="24"/>
        <end position="37"/>
    </location>
</feature>
<accession>A0A9Q0E039</accession>
<name>A0A9Q0E039_9TELE</name>
<dbReference type="OrthoDB" id="10673297at2759"/>
<dbReference type="AlphaFoldDB" id="A0A9Q0E039"/>
<proteinExistence type="predicted"/>
<protein>
    <submittedName>
        <fullName evidence="2">Uncharacterized protein</fullName>
    </submittedName>
</protein>
<dbReference type="Proteomes" id="UP001148018">
    <property type="component" value="Unassembled WGS sequence"/>
</dbReference>
<evidence type="ECO:0000256" key="1">
    <source>
        <dbReference type="SAM" id="MobiDB-lite"/>
    </source>
</evidence>
<sequence length="101" mass="10462">MGVAEAGDPAPVSCPSPVPGGYRGSSSPARRASGYSPLQGRRAGPELDLGALEEGGGGTTAERRTPLVDLFCETCSRPWLIGWWDQVGRNCGACCLVAILD</sequence>
<keyword evidence="3" id="KW-1185">Reference proteome</keyword>
<evidence type="ECO:0000313" key="3">
    <source>
        <dbReference type="Proteomes" id="UP001148018"/>
    </source>
</evidence>
<evidence type="ECO:0000313" key="2">
    <source>
        <dbReference type="EMBL" id="KAJ3598714.1"/>
    </source>
</evidence>
<reference evidence="2" key="1">
    <citation type="submission" date="2022-07" db="EMBL/GenBank/DDBJ databases">
        <title>Chromosome-level genome of Muraenolepis orangiensis.</title>
        <authorList>
            <person name="Kim J."/>
        </authorList>
    </citation>
    <scope>NUCLEOTIDE SEQUENCE</scope>
    <source>
        <strain evidence="2">KU_S4_2022</strain>
        <tissue evidence="2">Muscle</tissue>
    </source>
</reference>
<dbReference type="EMBL" id="JANIIK010000107">
    <property type="protein sequence ID" value="KAJ3598714.1"/>
    <property type="molecule type" value="Genomic_DNA"/>
</dbReference>